<keyword evidence="4" id="KW-1185">Reference proteome</keyword>
<name>A0ABS7RZV2_9ENTR</name>
<feature type="signal peptide" evidence="1">
    <location>
        <begin position="1"/>
        <end position="26"/>
    </location>
</feature>
<keyword evidence="1" id="KW-0732">Signal</keyword>
<dbReference type="Pfam" id="PF00419">
    <property type="entry name" value="Fimbrial"/>
    <property type="match status" value="1"/>
</dbReference>
<comment type="caution">
    <text evidence="3">The sequence shown here is derived from an EMBL/GenBank/DDBJ whole genome shotgun (WGS) entry which is preliminary data.</text>
</comment>
<reference evidence="3 4" key="1">
    <citation type="submission" date="2020-11" db="EMBL/GenBank/DDBJ databases">
        <title>Draft Genome of Enterobacter sp. strain EMC7.</title>
        <authorList>
            <person name="Barman P."/>
            <person name="Sinha S."/>
            <person name="Sen S."/>
            <person name="Chakraborty R."/>
        </authorList>
    </citation>
    <scope>NUCLEOTIDE SEQUENCE [LARGE SCALE GENOMIC DNA]</scope>
    <source>
        <strain evidence="3 4">EMC7</strain>
    </source>
</reference>
<dbReference type="Gene3D" id="2.60.40.1090">
    <property type="entry name" value="Fimbrial-type adhesion domain"/>
    <property type="match status" value="1"/>
</dbReference>
<dbReference type="Proteomes" id="UP000706580">
    <property type="component" value="Unassembled WGS sequence"/>
</dbReference>
<evidence type="ECO:0000256" key="1">
    <source>
        <dbReference type="SAM" id="SignalP"/>
    </source>
</evidence>
<dbReference type="RefSeq" id="WP_223075443.1">
    <property type="nucleotide sequence ID" value="NZ_JADMNK010000012.1"/>
</dbReference>
<organism evidence="3 4">
    <name type="scientific">Leclercia barmai</name>
    <dbReference type="NCBI Taxonomy" id="2785629"/>
    <lineage>
        <taxon>Bacteria</taxon>
        <taxon>Pseudomonadati</taxon>
        <taxon>Pseudomonadota</taxon>
        <taxon>Gammaproteobacteria</taxon>
        <taxon>Enterobacterales</taxon>
        <taxon>Enterobacteriaceae</taxon>
        <taxon>Leclercia</taxon>
    </lineage>
</organism>
<protein>
    <submittedName>
        <fullName evidence="3">Fimbrial protein</fullName>
    </submittedName>
</protein>
<dbReference type="SUPFAM" id="SSF49401">
    <property type="entry name" value="Bacterial adhesins"/>
    <property type="match status" value="1"/>
</dbReference>
<proteinExistence type="predicted"/>
<dbReference type="InterPro" id="IPR000259">
    <property type="entry name" value="Adhesion_dom_fimbrial"/>
</dbReference>
<feature type="chain" id="PRO_5046859302" evidence="1">
    <location>
        <begin position="27"/>
        <end position="447"/>
    </location>
</feature>
<sequence length="447" mass="47060">MKKNRGLLLKLCLGLALLLSAMPGWSRCTKTTKLQTEDGYTAIIPFGKINLTDTYFVPVGSLLGSVVVPPTNYTYGGSTGSTVLWECDEADLANIYFLVATNGDDRVGGYYDIGTNDGLTDVYATWFAYVGLRQTMAGITLKRTWQKMPVTSWATTSAGKIQIRLQDIPPLQAELYRISALPGTSAKSAYCGNNNTDGSGLAYGKPTGKVYSCIQPNAYIQLSGDPSVSFAFAHDEVGEDSSTDFSFWGADNGFGYGMRTGSSIYSNPTCVARSADPIVLLPTISTAELEAGMGASSSFSVQVECSDSAKSGVADTQTAMGFQVSEDAYAAAQSLGLVNSSGGVSALVSDNYNDPDMAKGVGITLANSANPGQTLNFVGQPGIATLKPGGNSAGWYPVLQGAKAMGSVTSGYTYYTYSFIATLKKLSGKEITPGKVHATAYVLVKMQ</sequence>
<evidence type="ECO:0000259" key="2">
    <source>
        <dbReference type="Pfam" id="PF00419"/>
    </source>
</evidence>
<feature type="domain" description="Fimbrial-type adhesion" evidence="2">
    <location>
        <begin position="263"/>
        <end position="447"/>
    </location>
</feature>
<dbReference type="InterPro" id="IPR008966">
    <property type="entry name" value="Adhesion_dom_sf"/>
</dbReference>
<evidence type="ECO:0000313" key="4">
    <source>
        <dbReference type="Proteomes" id="UP000706580"/>
    </source>
</evidence>
<dbReference type="PIRSF" id="PIRSF029766">
    <property type="entry name" value="UCP029766"/>
    <property type="match status" value="1"/>
</dbReference>
<gene>
    <name evidence="3" type="ORF">ITX56_18975</name>
</gene>
<evidence type="ECO:0000313" key="3">
    <source>
        <dbReference type="EMBL" id="MBZ0059847.1"/>
    </source>
</evidence>
<dbReference type="InterPro" id="IPR011228">
    <property type="entry name" value="UCP029766"/>
</dbReference>
<accession>A0ABS7RZV2</accession>
<dbReference type="InterPro" id="IPR036937">
    <property type="entry name" value="Adhesion_dom_fimbrial_sf"/>
</dbReference>
<dbReference type="EMBL" id="JADMNK010000012">
    <property type="protein sequence ID" value="MBZ0059847.1"/>
    <property type="molecule type" value="Genomic_DNA"/>
</dbReference>